<gene>
    <name evidence="2" type="ORF">PENTCL1PPCAC_16832</name>
</gene>
<keyword evidence="3" id="KW-1185">Reference proteome</keyword>
<feature type="region of interest" description="Disordered" evidence="1">
    <location>
        <begin position="156"/>
        <end position="249"/>
    </location>
</feature>
<reference evidence="2" key="1">
    <citation type="submission" date="2023-10" db="EMBL/GenBank/DDBJ databases">
        <title>Genome assembly of Pristionchus species.</title>
        <authorList>
            <person name="Yoshida K."/>
            <person name="Sommer R.J."/>
        </authorList>
    </citation>
    <scope>NUCLEOTIDE SEQUENCE</scope>
    <source>
        <strain evidence="2">RS0144</strain>
    </source>
</reference>
<name>A0AAV5TKB2_9BILA</name>
<evidence type="ECO:0000313" key="3">
    <source>
        <dbReference type="Proteomes" id="UP001432027"/>
    </source>
</evidence>
<feature type="non-terminal residue" evidence="2">
    <location>
        <position position="457"/>
    </location>
</feature>
<feature type="non-terminal residue" evidence="2">
    <location>
        <position position="1"/>
    </location>
</feature>
<organism evidence="2 3">
    <name type="scientific">Pristionchus entomophagus</name>
    <dbReference type="NCBI Taxonomy" id="358040"/>
    <lineage>
        <taxon>Eukaryota</taxon>
        <taxon>Metazoa</taxon>
        <taxon>Ecdysozoa</taxon>
        <taxon>Nematoda</taxon>
        <taxon>Chromadorea</taxon>
        <taxon>Rhabditida</taxon>
        <taxon>Rhabditina</taxon>
        <taxon>Diplogasteromorpha</taxon>
        <taxon>Diplogasteroidea</taxon>
        <taxon>Neodiplogasteridae</taxon>
        <taxon>Pristionchus</taxon>
    </lineage>
</organism>
<feature type="region of interest" description="Disordered" evidence="1">
    <location>
        <begin position="426"/>
        <end position="457"/>
    </location>
</feature>
<evidence type="ECO:0008006" key="4">
    <source>
        <dbReference type="Google" id="ProtNLM"/>
    </source>
</evidence>
<comment type="caution">
    <text evidence="2">The sequence shown here is derived from an EMBL/GenBank/DDBJ whole genome shotgun (WGS) entry which is preliminary data.</text>
</comment>
<feature type="compositionally biased region" description="Basic and acidic residues" evidence="1">
    <location>
        <begin position="60"/>
        <end position="71"/>
    </location>
</feature>
<dbReference type="Proteomes" id="UP001432027">
    <property type="component" value="Unassembled WGS sequence"/>
</dbReference>
<feature type="compositionally biased region" description="Acidic residues" evidence="1">
    <location>
        <begin position="219"/>
        <end position="231"/>
    </location>
</feature>
<feature type="compositionally biased region" description="Low complexity" evidence="1">
    <location>
        <begin position="27"/>
        <end position="43"/>
    </location>
</feature>
<feature type="compositionally biased region" description="Acidic residues" evidence="1">
    <location>
        <begin position="431"/>
        <end position="440"/>
    </location>
</feature>
<feature type="compositionally biased region" description="Polar residues" evidence="1">
    <location>
        <begin position="174"/>
        <end position="186"/>
    </location>
</feature>
<sequence>QAPSSSSGGGKMEVDEERDEIDHAFEQLSQSQSSQRLSAPSSSGPLPIPQSNVGNRRNRRVDVAAKGEKERKAVEPGFGDGPVNITKKKKQLLEGLKQALSKKDCFNNQILDNLSDVAGYLELSETGELIMYSSKVYGLRVDTTYNDAILANTQLQPSNTKADEKKSKAEQKMQRSTATQSLNLQRLESAMARDVPEGDRTNCSTPDVFTDGTRKNKENDEDGEGGSDDEEERRAELTEEQKEREKDANPIDTSEVTFSNTVISDLITAEYSRRTRNLDRKCDMNPMLMDDEAKFRMAPTSILTNEYYQIATSRYKDLNASGMLSYNAKVTHNGRMTLMHKRMDTWKDGDAYDLAPPTKEFRSALAGLVDNSLRAKPQPMGGYLFDPKDIPERGQIKLTTGEELANLEKKTREKILAQTDDFDLLDKDDQIIEDDDEDDPPVPSTKKTMEGGGGGGE</sequence>
<accession>A0AAV5TKB2</accession>
<dbReference type="AlphaFoldDB" id="A0AAV5TKB2"/>
<feature type="region of interest" description="Disordered" evidence="1">
    <location>
        <begin position="1"/>
        <end position="71"/>
    </location>
</feature>
<dbReference type="EMBL" id="BTSX01000004">
    <property type="protein sequence ID" value="GMS94657.1"/>
    <property type="molecule type" value="Genomic_DNA"/>
</dbReference>
<feature type="compositionally biased region" description="Basic and acidic residues" evidence="1">
    <location>
        <begin position="232"/>
        <end position="249"/>
    </location>
</feature>
<proteinExistence type="predicted"/>
<feature type="compositionally biased region" description="Basic and acidic residues" evidence="1">
    <location>
        <begin position="161"/>
        <end position="173"/>
    </location>
</feature>
<evidence type="ECO:0000313" key="2">
    <source>
        <dbReference type="EMBL" id="GMS94657.1"/>
    </source>
</evidence>
<protein>
    <recommendedName>
        <fullName evidence="4">Condensin complex subunit 2</fullName>
    </recommendedName>
</protein>
<evidence type="ECO:0000256" key="1">
    <source>
        <dbReference type="SAM" id="MobiDB-lite"/>
    </source>
</evidence>